<accession>A0AAJ0FH07</accession>
<dbReference type="EMBL" id="MU839032">
    <property type="protein sequence ID" value="KAK1762898.1"/>
    <property type="molecule type" value="Genomic_DNA"/>
</dbReference>
<evidence type="ECO:0000313" key="4">
    <source>
        <dbReference type="Proteomes" id="UP001244011"/>
    </source>
</evidence>
<dbReference type="GeneID" id="85309459"/>
<dbReference type="Gene3D" id="2.60.40.1210">
    <property type="entry name" value="Cellobiose dehydrogenase, cytochrome domain"/>
    <property type="match status" value="1"/>
</dbReference>
<evidence type="ECO:0000259" key="2">
    <source>
        <dbReference type="Pfam" id="PF16010"/>
    </source>
</evidence>
<gene>
    <name evidence="3" type="ORF">QBC33DRAFT_519101</name>
</gene>
<sequence>MHLPRGSAVAATVVAMFFTTVQLELTRDPKVTRHCAGQDPEMTQGAYTDPATGIDFTTWSANPDSDGDGAFTFGLALPEDAATRDATEYIGLLRCQIKSPDHTGWCGIAHGGSMVQDLLLMAWPYNNDSVLTSFRWATDYFPPDPYAGAGAGSTVVDQISSWVNDTGYELIYRCRGCLSWEQDGEEGAANTTAGRLFLGHAQSFDAPGNAGCPAEMVVGFHDNGYGQWMASLEGVAREEYEEWAALATQTVVDDCAAGAATATVTAAAG</sequence>
<name>A0AAJ0FH07_9PEZI</name>
<feature type="domain" description="Cellobiose dehydrogenase-like cytochrome" evidence="2">
    <location>
        <begin position="47"/>
        <end position="241"/>
    </location>
</feature>
<dbReference type="InterPro" id="IPR015920">
    <property type="entry name" value="Cellobiose_DH-like_cyt"/>
</dbReference>
<dbReference type="CDD" id="cd09630">
    <property type="entry name" value="CDH_like_cytochrome"/>
    <property type="match status" value="1"/>
</dbReference>
<dbReference type="InterPro" id="IPR053208">
    <property type="entry name" value="GMC_Oxidoreductase_CD"/>
</dbReference>
<protein>
    <recommendedName>
        <fullName evidence="2">Cellobiose dehydrogenase-like cytochrome domain-containing protein</fullName>
    </recommendedName>
</protein>
<evidence type="ECO:0000256" key="1">
    <source>
        <dbReference type="SAM" id="SignalP"/>
    </source>
</evidence>
<dbReference type="AlphaFoldDB" id="A0AAJ0FH07"/>
<evidence type="ECO:0000313" key="3">
    <source>
        <dbReference type="EMBL" id="KAK1762898.1"/>
    </source>
</evidence>
<dbReference type="SUPFAM" id="SSF49344">
    <property type="entry name" value="CBD9-like"/>
    <property type="match status" value="1"/>
</dbReference>
<reference evidence="3" key="1">
    <citation type="submission" date="2023-06" db="EMBL/GenBank/DDBJ databases">
        <title>Genome-scale phylogeny and comparative genomics of the fungal order Sordariales.</title>
        <authorList>
            <consortium name="Lawrence Berkeley National Laboratory"/>
            <person name="Hensen N."/>
            <person name="Bonometti L."/>
            <person name="Westerberg I."/>
            <person name="Brannstrom I.O."/>
            <person name="Guillou S."/>
            <person name="Cros-Aarteil S."/>
            <person name="Calhoun S."/>
            <person name="Haridas S."/>
            <person name="Kuo A."/>
            <person name="Mondo S."/>
            <person name="Pangilinan J."/>
            <person name="Riley R."/>
            <person name="Labutti K."/>
            <person name="Andreopoulos B."/>
            <person name="Lipzen A."/>
            <person name="Chen C."/>
            <person name="Yanf M."/>
            <person name="Daum C."/>
            <person name="Ng V."/>
            <person name="Clum A."/>
            <person name="Steindorff A."/>
            <person name="Ohm R."/>
            <person name="Martin F."/>
            <person name="Silar P."/>
            <person name="Natvig D."/>
            <person name="Lalanne C."/>
            <person name="Gautier V."/>
            <person name="Ament-Velasquez S.L."/>
            <person name="Kruys A."/>
            <person name="Hutchinson M.I."/>
            <person name="Powell A.J."/>
            <person name="Barry K."/>
            <person name="Miller A.N."/>
            <person name="Grigoriev I.V."/>
            <person name="Debuchy R."/>
            <person name="Gladieux P."/>
            <person name="Thoren M.H."/>
            <person name="Johannesson H."/>
        </authorList>
    </citation>
    <scope>NUCLEOTIDE SEQUENCE</scope>
    <source>
        <strain evidence="3">8032-3</strain>
    </source>
</reference>
<proteinExistence type="predicted"/>
<comment type="caution">
    <text evidence="3">The sequence shown here is derived from an EMBL/GenBank/DDBJ whole genome shotgun (WGS) entry which is preliminary data.</text>
</comment>
<keyword evidence="1" id="KW-0732">Signal</keyword>
<dbReference type="FunFam" id="2.60.40.1210:FF:000004">
    <property type="entry name" value="Cellobiose dehydrogenase"/>
    <property type="match status" value="1"/>
</dbReference>
<dbReference type="PANTHER" id="PTHR47190:SF1">
    <property type="entry name" value="GLUCOSE-METHANOL-CHOLINE OXIDOREDUCTASE N-TERMINAL DOMAIN-CONTAINING PROTEIN"/>
    <property type="match status" value="1"/>
</dbReference>
<dbReference type="PANTHER" id="PTHR47190">
    <property type="entry name" value="DEHYDROGENASE, PUTATIVE-RELATED"/>
    <property type="match status" value="1"/>
</dbReference>
<feature type="chain" id="PRO_5042615914" description="Cellobiose dehydrogenase-like cytochrome domain-containing protein" evidence="1">
    <location>
        <begin position="24"/>
        <end position="269"/>
    </location>
</feature>
<keyword evidence="4" id="KW-1185">Reference proteome</keyword>
<feature type="signal peptide" evidence="1">
    <location>
        <begin position="1"/>
        <end position="23"/>
    </location>
</feature>
<organism evidence="3 4">
    <name type="scientific">Phialemonium atrogriseum</name>
    <dbReference type="NCBI Taxonomy" id="1093897"/>
    <lineage>
        <taxon>Eukaryota</taxon>
        <taxon>Fungi</taxon>
        <taxon>Dikarya</taxon>
        <taxon>Ascomycota</taxon>
        <taxon>Pezizomycotina</taxon>
        <taxon>Sordariomycetes</taxon>
        <taxon>Sordariomycetidae</taxon>
        <taxon>Cephalothecales</taxon>
        <taxon>Cephalothecaceae</taxon>
        <taxon>Phialemonium</taxon>
    </lineage>
</organism>
<dbReference type="Proteomes" id="UP001244011">
    <property type="component" value="Unassembled WGS sequence"/>
</dbReference>
<dbReference type="RefSeq" id="XP_060279111.1">
    <property type="nucleotide sequence ID" value="XM_060426272.1"/>
</dbReference>
<dbReference type="Pfam" id="PF16010">
    <property type="entry name" value="CDH-cyt"/>
    <property type="match status" value="1"/>
</dbReference>